<accession>A0A6N6RG79</accession>
<evidence type="ECO:0000313" key="2">
    <source>
        <dbReference type="Proteomes" id="UP000468650"/>
    </source>
</evidence>
<dbReference type="Pfam" id="PF13585">
    <property type="entry name" value="CHU_C"/>
    <property type="match status" value="1"/>
</dbReference>
<dbReference type="OrthoDB" id="1652165at2"/>
<organism evidence="1 2">
    <name type="scientific">Phaeocystidibacter luteus</name>
    <dbReference type="NCBI Taxonomy" id="911197"/>
    <lineage>
        <taxon>Bacteria</taxon>
        <taxon>Pseudomonadati</taxon>
        <taxon>Bacteroidota</taxon>
        <taxon>Flavobacteriia</taxon>
        <taxon>Flavobacteriales</taxon>
        <taxon>Phaeocystidibacteraceae</taxon>
        <taxon>Phaeocystidibacter</taxon>
    </lineage>
</organism>
<dbReference type="EMBL" id="WBVO01000007">
    <property type="protein sequence ID" value="KAB2809738.1"/>
    <property type="molecule type" value="Genomic_DNA"/>
</dbReference>
<proteinExistence type="predicted"/>
<name>A0A6N6RG79_9FLAO</name>
<gene>
    <name evidence="1" type="ORF">F8C67_09275</name>
</gene>
<protein>
    <submittedName>
        <fullName evidence="1">Gliding motility-associated C-terminal domain-containing protein</fullName>
    </submittedName>
</protein>
<sequence>MSSNVGSTYQWIVNGANILTGQGTSDILVDWPTSTATVSAFVVETSSDGCIGDTVFAEVFVAEPSTSHITGPTEVCEGEYVELEAFDTKNDGKFLWSNGDTTDVIAFFAKHDTTIYRVAFNENCEHDTTFHNIKVNPTPLVIVSTDAVSDTISFNSYVNFYYDGNSVGTVEWYLNGLWMSSGIQANILFTQPGWNTVRVIASTGDCADTLEHRMYVDDEVKVHIPTAFSPNGDGLNDVWTLDGLGFDKYEVAIYDRWGNVMAKWDDQNPGQWDGTFRGNRVTTGAYQYRVRVWTINNHIKDYSGPITLIR</sequence>
<comment type="caution">
    <text evidence="1">The sequence shown here is derived from an EMBL/GenBank/DDBJ whole genome shotgun (WGS) entry which is preliminary data.</text>
</comment>
<dbReference type="InterPro" id="IPR026341">
    <property type="entry name" value="T9SS_type_B"/>
</dbReference>
<dbReference type="AlphaFoldDB" id="A0A6N6RG79"/>
<dbReference type="Proteomes" id="UP000468650">
    <property type="component" value="Unassembled WGS sequence"/>
</dbReference>
<evidence type="ECO:0000313" key="1">
    <source>
        <dbReference type="EMBL" id="KAB2809738.1"/>
    </source>
</evidence>
<reference evidence="1 2" key="1">
    <citation type="submission" date="2019-09" db="EMBL/GenBank/DDBJ databases">
        <title>Genomes of family Cryomorphaceae.</title>
        <authorList>
            <person name="Bowman J.P."/>
        </authorList>
    </citation>
    <scope>NUCLEOTIDE SEQUENCE [LARGE SCALE GENOMIC DNA]</scope>
    <source>
        <strain evidence="1 2">LMG 25704</strain>
    </source>
</reference>
<dbReference type="RefSeq" id="WP_151667561.1">
    <property type="nucleotide sequence ID" value="NZ_WBVO01000007.1"/>
</dbReference>
<dbReference type="NCBIfam" id="TIGR04131">
    <property type="entry name" value="Bac_Flav_CTERM"/>
    <property type="match status" value="1"/>
</dbReference>
<keyword evidence="2" id="KW-1185">Reference proteome</keyword>